<sequence length="178" mass="21133">MKELFSIKSFPAEGLNKRDVEDSTVSEALQTIYPKNKSSNLCMIWNGVVLGLEMHDEVADIYWDIIKMLYDMYEQPLSETKVHWGSNAFMAEWIIKPYNDMLYISAYWTALKHKKHLLPELNTPNGTIHIKKEVFIAYWLQLLRKIQVDLKQQGYNESNLEDFYHIDTIFKHYHSHFK</sequence>
<evidence type="ECO:0000313" key="2">
    <source>
        <dbReference type="Proteomes" id="UP000197007"/>
    </source>
</evidence>
<protein>
    <submittedName>
        <fullName evidence="1">Uncharacterized protein</fullName>
    </submittedName>
</protein>
<reference evidence="2" key="1">
    <citation type="submission" date="2017-06" db="EMBL/GenBank/DDBJ databases">
        <title>Complete genome sequence of Capnocytophaga sp. KCOM 1579 (=ChDC OS43) isolated from a human refractory periapical abscess lesion.</title>
        <authorList>
            <person name="Kook J.-K."/>
            <person name="Park S.-N."/>
            <person name="Lim Y.K."/>
            <person name="Roh H."/>
        </authorList>
    </citation>
    <scope>NUCLEOTIDE SEQUENCE [LARGE SCALE GENOMIC DNA]</scope>
    <source>
        <strain evidence="2">ChDC OS43</strain>
    </source>
</reference>
<name>A0A1Z4BKT2_9FLAO</name>
<proteinExistence type="predicted"/>
<dbReference type="KEGG" id="capn:CBG49_01550"/>
<organism evidence="1 2">
    <name type="scientific">Capnocytophaga endodontalis</name>
    <dbReference type="NCBI Taxonomy" id="2708117"/>
    <lineage>
        <taxon>Bacteria</taxon>
        <taxon>Pseudomonadati</taxon>
        <taxon>Bacteroidota</taxon>
        <taxon>Flavobacteriia</taxon>
        <taxon>Flavobacteriales</taxon>
        <taxon>Flavobacteriaceae</taxon>
        <taxon>Capnocytophaga</taxon>
    </lineage>
</organism>
<keyword evidence="2" id="KW-1185">Reference proteome</keyword>
<dbReference type="RefSeq" id="WP_088593086.1">
    <property type="nucleotide sequence ID" value="NZ_CP022022.1"/>
</dbReference>
<accession>A0A1Z4BKT2</accession>
<dbReference type="Proteomes" id="UP000197007">
    <property type="component" value="Chromosome"/>
</dbReference>
<gene>
    <name evidence="1" type="ORF">CBG49_01550</name>
</gene>
<dbReference type="AlphaFoldDB" id="A0A1Z4BKT2"/>
<evidence type="ECO:0000313" key="1">
    <source>
        <dbReference type="EMBL" id="ASF41877.1"/>
    </source>
</evidence>
<dbReference type="EMBL" id="CP022022">
    <property type="protein sequence ID" value="ASF41877.1"/>
    <property type="molecule type" value="Genomic_DNA"/>
</dbReference>